<reference evidence="10 11" key="1">
    <citation type="journal article" date="2013" name="BMC Genomics">
        <title>Genome sequencing and comparative genomics of honey bee microsporidia, Nosema apis reveal novel insights into host-parasite interactions.</title>
        <authorList>
            <person name="Chen Yp."/>
            <person name="Pettis J.S."/>
            <person name="Zhao Y."/>
            <person name="Liu X."/>
            <person name="Tallon L.J."/>
            <person name="Sadzewicz L.D."/>
            <person name="Li R."/>
            <person name="Zheng H."/>
            <person name="Huang S."/>
            <person name="Zhang X."/>
            <person name="Hamilton M.C."/>
            <person name="Pernal S.F."/>
            <person name="Melathopoulos A.P."/>
            <person name="Yan X."/>
            <person name="Evans J.D."/>
        </authorList>
    </citation>
    <scope>NUCLEOTIDE SEQUENCE [LARGE SCALE GENOMIC DNA]</scope>
    <source>
        <strain evidence="10 11">BRL 01</strain>
    </source>
</reference>
<dbReference type="GO" id="GO:0000786">
    <property type="term" value="C:nucleosome"/>
    <property type="evidence" value="ECO:0007669"/>
    <property type="project" value="UniProtKB-KW"/>
</dbReference>
<dbReference type="InterPro" id="IPR007125">
    <property type="entry name" value="H2A/H2B/H3"/>
</dbReference>
<gene>
    <name evidence="10" type="ORF">NAPIS_ORF01724</name>
</gene>
<evidence type="ECO:0000256" key="5">
    <source>
        <dbReference type="ARBA" id="ARBA00023125"/>
    </source>
</evidence>
<evidence type="ECO:0000313" key="11">
    <source>
        <dbReference type="Proteomes" id="UP000053780"/>
    </source>
</evidence>
<feature type="domain" description="Core Histone H2A/H2B/H3" evidence="9">
    <location>
        <begin position="46"/>
        <end position="132"/>
    </location>
</feature>
<dbReference type="PANTHER" id="PTHR45810:SF1">
    <property type="entry name" value="HISTONE H3-LIKE CENTROMERIC PROTEIN A"/>
    <property type="match status" value="1"/>
</dbReference>
<dbReference type="GO" id="GO:0003677">
    <property type="term" value="F:DNA binding"/>
    <property type="evidence" value="ECO:0007669"/>
    <property type="project" value="UniProtKB-KW"/>
</dbReference>
<dbReference type="SUPFAM" id="SSF47113">
    <property type="entry name" value="Histone-fold"/>
    <property type="match status" value="1"/>
</dbReference>
<organism evidence="10 11">
    <name type="scientific">Vairimorpha apis BRL 01</name>
    <dbReference type="NCBI Taxonomy" id="1037528"/>
    <lineage>
        <taxon>Eukaryota</taxon>
        <taxon>Fungi</taxon>
        <taxon>Fungi incertae sedis</taxon>
        <taxon>Microsporidia</taxon>
        <taxon>Nosematidae</taxon>
        <taxon>Vairimorpha</taxon>
    </lineage>
</organism>
<feature type="region of interest" description="Disordered" evidence="8">
    <location>
        <begin position="1"/>
        <end position="41"/>
    </location>
</feature>
<dbReference type="SMART" id="SM00428">
    <property type="entry name" value="H3"/>
    <property type="match status" value="1"/>
</dbReference>
<protein>
    <submittedName>
        <fullName evidence="10">Histone h3</fullName>
    </submittedName>
</protein>
<evidence type="ECO:0000259" key="9">
    <source>
        <dbReference type="Pfam" id="PF00125"/>
    </source>
</evidence>
<comment type="similarity">
    <text evidence="3">Belongs to the histone H3 family.</text>
</comment>
<keyword evidence="4" id="KW-0158">Chromosome</keyword>
<dbReference type="PANTHER" id="PTHR45810">
    <property type="entry name" value="HISTONE H3.2"/>
    <property type="match status" value="1"/>
</dbReference>
<dbReference type="GO" id="GO:0046982">
    <property type="term" value="F:protein heterodimerization activity"/>
    <property type="evidence" value="ECO:0007669"/>
    <property type="project" value="InterPro"/>
</dbReference>
<dbReference type="GO" id="GO:0030527">
    <property type="term" value="F:structural constituent of chromatin"/>
    <property type="evidence" value="ECO:0007669"/>
    <property type="project" value="InterPro"/>
</dbReference>
<evidence type="ECO:0000256" key="1">
    <source>
        <dbReference type="ARBA" id="ARBA00004123"/>
    </source>
</evidence>
<dbReference type="VEuPathDB" id="MicrosporidiaDB:NAPIS_ORF01724"/>
<evidence type="ECO:0000256" key="4">
    <source>
        <dbReference type="ARBA" id="ARBA00022454"/>
    </source>
</evidence>
<dbReference type="FunFam" id="1.10.20.10:FF:000085">
    <property type="entry name" value="Histone H3.2"/>
    <property type="match status" value="1"/>
</dbReference>
<dbReference type="GO" id="GO:0005634">
    <property type="term" value="C:nucleus"/>
    <property type="evidence" value="ECO:0007669"/>
    <property type="project" value="UniProtKB-SubCell"/>
</dbReference>
<keyword evidence="5" id="KW-0238">DNA-binding</keyword>
<evidence type="ECO:0000256" key="8">
    <source>
        <dbReference type="SAM" id="MobiDB-lite"/>
    </source>
</evidence>
<proteinExistence type="inferred from homology"/>
<dbReference type="HOGENOM" id="CLU_078295_4_0_1"/>
<dbReference type="EMBL" id="KE647249">
    <property type="protein sequence ID" value="EQB60710.1"/>
    <property type="molecule type" value="Genomic_DNA"/>
</dbReference>
<dbReference type="PRINTS" id="PR00622">
    <property type="entry name" value="HISTONEH3"/>
</dbReference>
<evidence type="ECO:0000313" key="10">
    <source>
        <dbReference type="EMBL" id="EQB60710.1"/>
    </source>
</evidence>
<dbReference type="OrthoDB" id="842664at2759"/>
<evidence type="ECO:0000256" key="3">
    <source>
        <dbReference type="ARBA" id="ARBA00010343"/>
    </source>
</evidence>
<keyword evidence="7" id="KW-0544">Nucleosome core</keyword>
<name>T0MI98_9MICR</name>
<evidence type="ECO:0000256" key="6">
    <source>
        <dbReference type="ARBA" id="ARBA00023242"/>
    </source>
</evidence>
<dbReference type="InterPro" id="IPR000164">
    <property type="entry name" value="Histone_H3/CENP-A"/>
</dbReference>
<dbReference type="CDD" id="cd22911">
    <property type="entry name" value="HFD_H3"/>
    <property type="match status" value="1"/>
</dbReference>
<comment type="subcellular location">
    <subcellularLocation>
        <location evidence="2">Chromosome</location>
    </subcellularLocation>
    <subcellularLocation>
        <location evidence="1">Nucleus</location>
    </subcellularLocation>
</comment>
<sequence length="142" mass="16311">MPRTKQTASKTVGGKAPRKQSSAKSSKKTISNSFKTTASHSRRFKPGVVALREIRKYQKSTDLLIRKRPFQRMVRNIMKTKADMRFQGSAILALQEAVESFLTILMEDSYRCVLHAKRVTLQPKDICLVYKLKYAHMLYSDI</sequence>
<dbReference type="AlphaFoldDB" id="T0MI98"/>
<dbReference type="Gene3D" id="1.10.20.10">
    <property type="entry name" value="Histone, subunit A"/>
    <property type="match status" value="1"/>
</dbReference>
<accession>T0MI98</accession>
<keyword evidence="6" id="KW-0539">Nucleus</keyword>
<feature type="compositionally biased region" description="Polar residues" evidence="8">
    <location>
        <begin position="1"/>
        <end position="10"/>
    </location>
</feature>
<dbReference type="InterPro" id="IPR009072">
    <property type="entry name" value="Histone-fold"/>
</dbReference>
<evidence type="ECO:0000256" key="2">
    <source>
        <dbReference type="ARBA" id="ARBA00004286"/>
    </source>
</evidence>
<dbReference type="Pfam" id="PF00125">
    <property type="entry name" value="Histone"/>
    <property type="match status" value="1"/>
</dbReference>
<feature type="compositionally biased region" description="Polar residues" evidence="8">
    <location>
        <begin position="19"/>
        <end position="39"/>
    </location>
</feature>
<dbReference type="Proteomes" id="UP000053780">
    <property type="component" value="Unassembled WGS sequence"/>
</dbReference>
<keyword evidence="11" id="KW-1185">Reference proteome</keyword>
<evidence type="ECO:0000256" key="7">
    <source>
        <dbReference type="ARBA" id="ARBA00023269"/>
    </source>
</evidence>